<dbReference type="Proteomes" id="UP001156882">
    <property type="component" value="Unassembled WGS sequence"/>
</dbReference>
<accession>A0ABQ6CH94</accession>
<evidence type="ECO:0000256" key="1">
    <source>
        <dbReference type="SAM" id="MobiDB-lite"/>
    </source>
</evidence>
<proteinExistence type="predicted"/>
<comment type="caution">
    <text evidence="2">The sequence shown here is derived from an EMBL/GenBank/DDBJ whole genome shotgun (WGS) entry which is preliminary data.</text>
</comment>
<feature type="region of interest" description="Disordered" evidence="1">
    <location>
        <begin position="44"/>
        <end position="63"/>
    </location>
</feature>
<name>A0ABQ6CH94_9HYPH</name>
<evidence type="ECO:0000313" key="2">
    <source>
        <dbReference type="EMBL" id="GLS18089.1"/>
    </source>
</evidence>
<organism evidence="2 3">
    <name type="scientific">Labrys miyagiensis</name>
    <dbReference type="NCBI Taxonomy" id="346912"/>
    <lineage>
        <taxon>Bacteria</taxon>
        <taxon>Pseudomonadati</taxon>
        <taxon>Pseudomonadota</taxon>
        <taxon>Alphaproteobacteria</taxon>
        <taxon>Hyphomicrobiales</taxon>
        <taxon>Xanthobacteraceae</taxon>
        <taxon>Labrys</taxon>
    </lineage>
</organism>
<evidence type="ECO:0000313" key="3">
    <source>
        <dbReference type="Proteomes" id="UP001156882"/>
    </source>
</evidence>
<sequence length="63" mass="6593">MQYSPKSWALNQAPALEARLDDAGRICRDLPLASGSSAALREQLSGGAAGMSPNLGKFQHPLA</sequence>
<keyword evidence="3" id="KW-1185">Reference proteome</keyword>
<dbReference type="EMBL" id="BSPC01000008">
    <property type="protein sequence ID" value="GLS18089.1"/>
    <property type="molecule type" value="Genomic_DNA"/>
</dbReference>
<gene>
    <name evidence="2" type="ORF">GCM10007874_11050</name>
</gene>
<protein>
    <submittedName>
        <fullName evidence="2">Uncharacterized protein</fullName>
    </submittedName>
</protein>
<reference evidence="3" key="1">
    <citation type="journal article" date="2019" name="Int. J. Syst. Evol. Microbiol.">
        <title>The Global Catalogue of Microorganisms (GCM) 10K type strain sequencing project: providing services to taxonomists for standard genome sequencing and annotation.</title>
        <authorList>
            <consortium name="The Broad Institute Genomics Platform"/>
            <consortium name="The Broad Institute Genome Sequencing Center for Infectious Disease"/>
            <person name="Wu L."/>
            <person name="Ma J."/>
        </authorList>
    </citation>
    <scope>NUCLEOTIDE SEQUENCE [LARGE SCALE GENOMIC DNA]</scope>
    <source>
        <strain evidence="3">NBRC 101365</strain>
    </source>
</reference>